<keyword evidence="5" id="KW-0949">S-adenosyl-L-methionine</keyword>
<dbReference type="AlphaFoldDB" id="A0A3S4YRG3"/>
<dbReference type="InterPro" id="IPR038333">
    <property type="entry name" value="T1MK-like_N_sf"/>
</dbReference>
<keyword evidence="6" id="KW-0680">Restriction system</keyword>
<dbReference type="Gene3D" id="3.40.50.150">
    <property type="entry name" value="Vaccinia Virus protein VP39"/>
    <property type="match status" value="1"/>
</dbReference>
<dbReference type="PANTHER" id="PTHR42998">
    <property type="entry name" value="TYPE I RESTRICTION ENZYME HINDVIIP M PROTEIN-RELATED"/>
    <property type="match status" value="1"/>
</dbReference>
<comment type="similarity">
    <text evidence="1">Belongs to the N(4)/N(6)-methyltransferase family.</text>
</comment>
<dbReference type="Pfam" id="PF02384">
    <property type="entry name" value="N6_Mtase"/>
    <property type="match status" value="1"/>
</dbReference>
<dbReference type="Pfam" id="PF12161">
    <property type="entry name" value="HsdM_N"/>
    <property type="match status" value="1"/>
</dbReference>
<protein>
    <recommendedName>
        <fullName evidence="2">site-specific DNA-methyltransferase (adenine-specific)</fullName>
        <ecNumber evidence="2">2.1.1.72</ecNumber>
    </recommendedName>
</protein>
<dbReference type="REBASE" id="289423">
    <property type="entry name" value="M.Aje13652II"/>
</dbReference>
<dbReference type="EMBL" id="LR134473">
    <property type="protein sequence ID" value="VEI04557.1"/>
    <property type="molecule type" value="Genomic_DNA"/>
</dbReference>
<evidence type="ECO:0000256" key="1">
    <source>
        <dbReference type="ARBA" id="ARBA00006594"/>
    </source>
</evidence>
<accession>A0A3S4YRG3</accession>
<dbReference type="GO" id="GO:0008170">
    <property type="term" value="F:N-methyltransferase activity"/>
    <property type="evidence" value="ECO:0007669"/>
    <property type="project" value="InterPro"/>
</dbReference>
<evidence type="ECO:0000256" key="7">
    <source>
        <dbReference type="ARBA" id="ARBA00047942"/>
    </source>
</evidence>
<evidence type="ECO:0000313" key="10">
    <source>
        <dbReference type="EMBL" id="VEI04557.1"/>
    </source>
</evidence>
<feature type="domain" description="DNA methylase adenine-specific" evidence="8">
    <location>
        <begin position="167"/>
        <end position="504"/>
    </location>
</feature>
<evidence type="ECO:0000259" key="8">
    <source>
        <dbReference type="Pfam" id="PF02384"/>
    </source>
</evidence>
<dbReference type="CDD" id="cd02440">
    <property type="entry name" value="AdoMet_MTases"/>
    <property type="match status" value="1"/>
</dbReference>
<evidence type="ECO:0000259" key="9">
    <source>
        <dbReference type="Pfam" id="PF12161"/>
    </source>
</evidence>
<keyword evidence="3 10" id="KW-0489">Methyltransferase</keyword>
<organism evidence="10 11">
    <name type="scientific">Acidipropionibacterium jensenii</name>
    <dbReference type="NCBI Taxonomy" id="1749"/>
    <lineage>
        <taxon>Bacteria</taxon>
        <taxon>Bacillati</taxon>
        <taxon>Actinomycetota</taxon>
        <taxon>Actinomycetes</taxon>
        <taxon>Propionibacteriales</taxon>
        <taxon>Propionibacteriaceae</taxon>
        <taxon>Acidipropionibacterium</taxon>
    </lineage>
</organism>
<dbReference type="InterPro" id="IPR003356">
    <property type="entry name" value="DNA_methylase_A-5"/>
</dbReference>
<dbReference type="InterPro" id="IPR022749">
    <property type="entry name" value="D12N6_MeTrfase_N"/>
</dbReference>
<name>A0A3S4YRG3_9ACTN</name>
<evidence type="ECO:0000256" key="2">
    <source>
        <dbReference type="ARBA" id="ARBA00011900"/>
    </source>
</evidence>
<feature type="domain" description="N6 adenine-specific DNA methyltransferase N-terminal" evidence="9">
    <location>
        <begin position="15"/>
        <end position="153"/>
    </location>
</feature>
<evidence type="ECO:0000256" key="5">
    <source>
        <dbReference type="ARBA" id="ARBA00022691"/>
    </source>
</evidence>
<dbReference type="RefSeq" id="WP_036981686.1">
    <property type="nucleotide sequence ID" value="NZ_LR134473.1"/>
</dbReference>
<evidence type="ECO:0000313" key="11">
    <source>
        <dbReference type="Proteomes" id="UP000277858"/>
    </source>
</evidence>
<dbReference type="GO" id="GO:0009007">
    <property type="term" value="F:site-specific DNA-methyltransferase (adenine-specific) activity"/>
    <property type="evidence" value="ECO:0007669"/>
    <property type="project" value="UniProtKB-EC"/>
</dbReference>
<dbReference type="Gene3D" id="1.20.1260.30">
    <property type="match status" value="1"/>
</dbReference>
<proteinExistence type="inferred from homology"/>
<evidence type="ECO:0000256" key="6">
    <source>
        <dbReference type="ARBA" id="ARBA00022747"/>
    </source>
</evidence>
<dbReference type="PANTHER" id="PTHR42998:SF1">
    <property type="entry name" value="TYPE I RESTRICTION ENZYME HINDI METHYLASE SUBUNIT"/>
    <property type="match status" value="1"/>
</dbReference>
<keyword evidence="11" id="KW-1185">Reference proteome</keyword>
<dbReference type="EC" id="2.1.1.72" evidence="2"/>
<sequence>MAERSVTTPSTRKELKDTLWKAADKLRGSMSAAQYKDVVLGLIFLKYVSDAFQEKRDQIAEQARAEGLDEEDVAETLEDRDEYASGAFWVDPDARWAALVADAKVTEGSTIGQRINEAMDLLMRDNPSLAGTLPRLFNGNNVDQRRLAELMDLLNSVQFSGQGAAKARDLLGEVYEYFLANFALSEGHRGGEFYTPASVVRIIVEVLQPKTGRVYDPCCGSGGMFVQAEKFLEAHDADPTNLAVYGQELNESTWRMAKMNLAIHGLGGNLGPRWGDTFALDYHSDVQMDFVMANPPFNIKDWNRRESDPRWVYGVPPAKNANYAWMQHILSKLAPGGTAGVVMANGSMTSSSNGEGDIRAQFVEHDIVAAMVALPDKLFRSTGIPACLWFFARDKGVGPGGSVDRRGQVLFIDAREMGYMITRAQRGLRAEEIQRIADTVHAWRGMEQLAVSTADVTVEEDAEVTAAGAEYEDVAGFCKSVSTAEIKAAGYALTPGRYVGMAEAPKDAEPLDEKIARLTSELNAQFAESSLLQNRVHRALENLA</sequence>
<evidence type="ECO:0000256" key="3">
    <source>
        <dbReference type="ARBA" id="ARBA00022603"/>
    </source>
</evidence>
<comment type="catalytic activity">
    <reaction evidence="7">
        <text>a 2'-deoxyadenosine in DNA + S-adenosyl-L-methionine = an N(6)-methyl-2'-deoxyadenosine in DNA + S-adenosyl-L-homocysteine + H(+)</text>
        <dbReference type="Rhea" id="RHEA:15197"/>
        <dbReference type="Rhea" id="RHEA-COMP:12418"/>
        <dbReference type="Rhea" id="RHEA-COMP:12419"/>
        <dbReference type="ChEBI" id="CHEBI:15378"/>
        <dbReference type="ChEBI" id="CHEBI:57856"/>
        <dbReference type="ChEBI" id="CHEBI:59789"/>
        <dbReference type="ChEBI" id="CHEBI:90615"/>
        <dbReference type="ChEBI" id="CHEBI:90616"/>
        <dbReference type="EC" id="2.1.1.72"/>
    </reaction>
</comment>
<dbReference type="GO" id="GO:0009307">
    <property type="term" value="P:DNA restriction-modification system"/>
    <property type="evidence" value="ECO:0007669"/>
    <property type="project" value="UniProtKB-KW"/>
</dbReference>
<gene>
    <name evidence="10" type="primary">hsdM_2</name>
    <name evidence="10" type="ORF">NCTC13652_02789</name>
</gene>
<dbReference type="Proteomes" id="UP000277858">
    <property type="component" value="Chromosome"/>
</dbReference>
<dbReference type="InterPro" id="IPR052916">
    <property type="entry name" value="Type-I_RE_MTase_Subunit"/>
</dbReference>
<dbReference type="STRING" id="1122997.GCA_000425285_01627"/>
<dbReference type="GO" id="GO:0003677">
    <property type="term" value="F:DNA binding"/>
    <property type="evidence" value="ECO:0007669"/>
    <property type="project" value="InterPro"/>
</dbReference>
<dbReference type="InterPro" id="IPR029063">
    <property type="entry name" value="SAM-dependent_MTases_sf"/>
</dbReference>
<keyword evidence="4 10" id="KW-0808">Transferase</keyword>
<dbReference type="PRINTS" id="PR00507">
    <property type="entry name" value="N12N6MTFRASE"/>
</dbReference>
<reference evidence="10 11" key="1">
    <citation type="submission" date="2018-12" db="EMBL/GenBank/DDBJ databases">
        <authorList>
            <consortium name="Pathogen Informatics"/>
        </authorList>
    </citation>
    <scope>NUCLEOTIDE SEQUENCE [LARGE SCALE GENOMIC DNA]</scope>
    <source>
        <strain evidence="10 11">NCTC13652</strain>
    </source>
</reference>
<dbReference type="OrthoDB" id="9784823at2"/>
<dbReference type="GO" id="GO:0032259">
    <property type="term" value="P:methylation"/>
    <property type="evidence" value="ECO:0007669"/>
    <property type="project" value="UniProtKB-KW"/>
</dbReference>
<dbReference type="SUPFAM" id="SSF53335">
    <property type="entry name" value="S-adenosyl-L-methionine-dependent methyltransferases"/>
    <property type="match status" value="1"/>
</dbReference>
<evidence type="ECO:0000256" key="4">
    <source>
        <dbReference type="ARBA" id="ARBA00022679"/>
    </source>
</evidence>